<reference evidence="2" key="1">
    <citation type="submission" date="2021-02" db="EMBL/GenBank/DDBJ databases">
        <authorList>
            <person name="Nowell W R."/>
        </authorList>
    </citation>
    <scope>NUCLEOTIDE SEQUENCE</scope>
</reference>
<evidence type="ECO:0000256" key="1">
    <source>
        <dbReference type="SAM" id="MobiDB-lite"/>
    </source>
</evidence>
<accession>A0A8S3EIR7</accession>
<comment type="caution">
    <text evidence="2">The sequence shown here is derived from an EMBL/GenBank/DDBJ whole genome shotgun (WGS) entry which is preliminary data.</text>
</comment>
<sequence length="20" mass="2363">MKPNDDNDEDDGDLLYDIEH</sequence>
<evidence type="ECO:0000313" key="2">
    <source>
        <dbReference type="EMBL" id="CAF5058106.1"/>
    </source>
</evidence>
<feature type="region of interest" description="Disordered" evidence="1">
    <location>
        <begin position="1"/>
        <end position="20"/>
    </location>
</feature>
<name>A0A8S3EIR7_9BILA</name>
<organism evidence="2 3">
    <name type="scientific">Rotaria magnacalcarata</name>
    <dbReference type="NCBI Taxonomy" id="392030"/>
    <lineage>
        <taxon>Eukaryota</taxon>
        <taxon>Metazoa</taxon>
        <taxon>Spiralia</taxon>
        <taxon>Gnathifera</taxon>
        <taxon>Rotifera</taxon>
        <taxon>Eurotatoria</taxon>
        <taxon>Bdelloidea</taxon>
        <taxon>Philodinida</taxon>
        <taxon>Philodinidae</taxon>
        <taxon>Rotaria</taxon>
    </lineage>
</organism>
<gene>
    <name evidence="2" type="ORF">SMN809_LOCUS59593</name>
</gene>
<feature type="non-terminal residue" evidence="2">
    <location>
        <position position="20"/>
    </location>
</feature>
<proteinExistence type="predicted"/>
<protein>
    <submittedName>
        <fullName evidence="2">Uncharacterized protein</fullName>
    </submittedName>
</protein>
<dbReference type="EMBL" id="CAJOBI010228118">
    <property type="protein sequence ID" value="CAF5058106.1"/>
    <property type="molecule type" value="Genomic_DNA"/>
</dbReference>
<dbReference type="AlphaFoldDB" id="A0A8S3EIR7"/>
<dbReference type="Proteomes" id="UP000676336">
    <property type="component" value="Unassembled WGS sequence"/>
</dbReference>
<evidence type="ECO:0000313" key="3">
    <source>
        <dbReference type="Proteomes" id="UP000676336"/>
    </source>
</evidence>